<name>A0A1I7V1P5_9PELO</name>
<dbReference type="GO" id="GO:0005524">
    <property type="term" value="F:ATP binding"/>
    <property type="evidence" value="ECO:0007669"/>
    <property type="project" value="InterPro"/>
</dbReference>
<evidence type="ECO:0000259" key="2">
    <source>
        <dbReference type="PROSITE" id="PS50893"/>
    </source>
</evidence>
<feature type="transmembrane region" description="Helical" evidence="1">
    <location>
        <begin position="35"/>
        <end position="59"/>
    </location>
</feature>
<dbReference type="InterPro" id="IPR027417">
    <property type="entry name" value="P-loop_NTPase"/>
</dbReference>
<dbReference type="InterPro" id="IPR017871">
    <property type="entry name" value="ABC_transporter-like_CS"/>
</dbReference>
<dbReference type="Gene3D" id="1.20.1070.10">
    <property type="entry name" value="Rhodopsin 7-helix transmembrane proteins"/>
    <property type="match status" value="1"/>
</dbReference>
<keyword evidence="3" id="KW-1185">Reference proteome</keyword>
<dbReference type="GO" id="GO:0016887">
    <property type="term" value="F:ATP hydrolysis activity"/>
    <property type="evidence" value="ECO:0007669"/>
    <property type="project" value="InterPro"/>
</dbReference>
<dbReference type="Proteomes" id="UP000095282">
    <property type="component" value="Unplaced"/>
</dbReference>
<accession>A0A1I7V1P5</accession>
<dbReference type="eggNOG" id="KOG0066">
    <property type="taxonomic scope" value="Eukaryota"/>
</dbReference>
<dbReference type="WBParaSite" id="Csp11.Scaffold630.g21510.t1">
    <property type="protein sequence ID" value="Csp11.Scaffold630.g21510.t1"/>
    <property type="gene ID" value="Csp11.Scaffold630.g21510"/>
</dbReference>
<feature type="transmembrane region" description="Helical" evidence="1">
    <location>
        <begin position="107"/>
        <end position="130"/>
    </location>
</feature>
<dbReference type="InterPro" id="IPR003439">
    <property type="entry name" value="ABC_transporter-like_ATP-bd"/>
</dbReference>
<dbReference type="PROSITE" id="PS00211">
    <property type="entry name" value="ABC_TRANSPORTER_1"/>
    <property type="match status" value="1"/>
</dbReference>
<organism evidence="3 4">
    <name type="scientific">Caenorhabditis tropicalis</name>
    <dbReference type="NCBI Taxonomy" id="1561998"/>
    <lineage>
        <taxon>Eukaryota</taxon>
        <taxon>Metazoa</taxon>
        <taxon>Ecdysozoa</taxon>
        <taxon>Nematoda</taxon>
        <taxon>Chromadorea</taxon>
        <taxon>Rhabditida</taxon>
        <taxon>Rhabditina</taxon>
        <taxon>Rhabditomorpha</taxon>
        <taxon>Rhabditoidea</taxon>
        <taxon>Rhabditidae</taxon>
        <taxon>Peloderinae</taxon>
        <taxon>Caenorhabditis</taxon>
    </lineage>
</organism>
<dbReference type="PANTHER" id="PTHR23021">
    <property type="entry name" value="SERPENTINE RECEPTOR, CLASS T"/>
    <property type="match status" value="1"/>
</dbReference>
<feature type="domain" description="ABC transporter" evidence="2">
    <location>
        <begin position="259"/>
        <end position="478"/>
    </location>
</feature>
<reference evidence="4" key="1">
    <citation type="submission" date="2016-11" db="UniProtKB">
        <authorList>
            <consortium name="WormBaseParasite"/>
        </authorList>
    </citation>
    <scope>IDENTIFICATION</scope>
</reference>
<protein>
    <submittedName>
        <fullName evidence="4">ABC transporter domain-containing protein</fullName>
    </submittedName>
</protein>
<proteinExistence type="predicted"/>
<feature type="transmembrane region" description="Helical" evidence="1">
    <location>
        <begin position="272"/>
        <end position="295"/>
    </location>
</feature>
<keyword evidence="1" id="KW-0472">Membrane</keyword>
<dbReference type="AlphaFoldDB" id="A0A1I7V1P5"/>
<dbReference type="PROSITE" id="PS50893">
    <property type="entry name" value="ABC_TRANSPORTER_2"/>
    <property type="match status" value="1"/>
</dbReference>
<dbReference type="PANTHER" id="PTHR23021:SF32">
    <property type="entry name" value="SERPENTINE RECEPTOR, CLASS T"/>
    <property type="match status" value="1"/>
</dbReference>
<dbReference type="SUPFAM" id="SSF81321">
    <property type="entry name" value="Family A G protein-coupled receptor-like"/>
    <property type="match status" value="1"/>
</dbReference>
<feature type="transmembrane region" description="Helical" evidence="1">
    <location>
        <begin position="71"/>
        <end position="95"/>
    </location>
</feature>
<dbReference type="STRING" id="1561998.A0A1I7V1P5"/>
<dbReference type="Pfam" id="PF00005">
    <property type="entry name" value="ABC_tran"/>
    <property type="match status" value="1"/>
</dbReference>
<dbReference type="Pfam" id="PF10321">
    <property type="entry name" value="7TM_GPCR_Srt"/>
    <property type="match status" value="1"/>
</dbReference>
<evidence type="ECO:0000256" key="1">
    <source>
        <dbReference type="SAM" id="Phobius"/>
    </source>
</evidence>
<sequence length="481" mass="54373">MNRIIEYGSVESIPYYNCSGKSSEEWFATGVQRPLFGWSILIFGFLIELLYIPTIYMMFRTKLIHLTCYKIIVCLGVTDMLATLTCSTFSGWLFIQGAVFCNYPTFIYLAGCLGLAGWCMACGSTLLLVVNRVLDVLYRPLSEFLFDGNRIFFSIALIYLYGFSVSMFSPAILFNSVIMAWIADPLTIDPEFKTDEISDFYRNHVQSTNNWIFCSGTCTLYTVYCILVNKMQRGQKSKASRQVFIQSSIICSFNTFSAMTYNAMMFIPPPPWVVVIAELCWSIVHGCPAIIYLTMNRTIRAEFLKFFGLNKKMSKQSGELRKHRTLRIGWFDQHANEALNGEQTPVEFLCTKFNIDYQEARKQLGTTGLAAHAHTVKIRDLSGGQKSRVALCNLALGSPDIIILDEPTNNLDIESIDALAEAIRDFNGGVLMVTHDERLVVRTDCNLWIVENQTVAEIDGDFDDYKKEVLDALGEALVAKK</sequence>
<feature type="transmembrane region" description="Helical" evidence="1">
    <location>
        <begin position="243"/>
        <end position="266"/>
    </location>
</feature>
<evidence type="ECO:0000313" key="4">
    <source>
        <dbReference type="WBParaSite" id="Csp11.Scaffold630.g21510.t1"/>
    </source>
</evidence>
<feature type="transmembrane region" description="Helical" evidence="1">
    <location>
        <begin position="151"/>
        <end position="183"/>
    </location>
</feature>
<keyword evidence="1" id="KW-1133">Transmembrane helix</keyword>
<keyword evidence="1" id="KW-0812">Transmembrane</keyword>
<feature type="transmembrane region" description="Helical" evidence="1">
    <location>
        <begin position="210"/>
        <end position="231"/>
    </location>
</feature>
<dbReference type="SUPFAM" id="SSF52540">
    <property type="entry name" value="P-loop containing nucleoside triphosphate hydrolases"/>
    <property type="match status" value="1"/>
</dbReference>
<dbReference type="InterPro" id="IPR019425">
    <property type="entry name" value="7TM_GPCR_serpentine_rcpt_Srt"/>
</dbReference>
<evidence type="ECO:0000313" key="3">
    <source>
        <dbReference type="Proteomes" id="UP000095282"/>
    </source>
</evidence>
<dbReference type="Gene3D" id="3.40.50.300">
    <property type="entry name" value="P-loop containing nucleotide triphosphate hydrolases"/>
    <property type="match status" value="1"/>
</dbReference>